<dbReference type="RefSeq" id="WP_244654296.1">
    <property type="nucleotide sequence ID" value="NZ_BMHW01000001.1"/>
</dbReference>
<reference evidence="4 5" key="1">
    <citation type="submission" date="2020-08" db="EMBL/GenBank/DDBJ databases">
        <title>Genomic Encyclopedia of Type Strains, Phase IV (KMG-IV): sequencing the most valuable type-strain genomes for metagenomic binning, comparative biology and taxonomic classification.</title>
        <authorList>
            <person name="Goeker M."/>
        </authorList>
    </citation>
    <scope>NUCLEOTIDE SEQUENCE [LARGE SCALE GENOMIC DNA]</scope>
    <source>
        <strain evidence="4 5">DSM 100734</strain>
    </source>
</reference>
<dbReference type="NCBIfam" id="TIGR02601">
    <property type="entry name" value="autotrns_rpt"/>
    <property type="match status" value="1"/>
</dbReference>
<evidence type="ECO:0000259" key="3">
    <source>
        <dbReference type="SMART" id="SM00014"/>
    </source>
</evidence>
<evidence type="ECO:0000313" key="4">
    <source>
        <dbReference type="EMBL" id="MBB6161267.1"/>
    </source>
</evidence>
<dbReference type="AlphaFoldDB" id="A0A7W9Y3C5"/>
<feature type="signal peptide" evidence="2">
    <location>
        <begin position="1"/>
        <end position="26"/>
    </location>
</feature>
<dbReference type="Pfam" id="PF12951">
    <property type="entry name" value="PATR"/>
    <property type="match status" value="1"/>
</dbReference>
<dbReference type="SUPFAM" id="SSF48317">
    <property type="entry name" value="Acid phosphatase/Vanadium-dependent haloperoxidase"/>
    <property type="match status" value="1"/>
</dbReference>
<gene>
    <name evidence="4" type="ORF">HNQ72_001064</name>
</gene>
<proteinExistence type="predicted"/>
<dbReference type="Gene3D" id="1.20.144.10">
    <property type="entry name" value="Phosphatidic acid phosphatase type 2/haloperoxidase"/>
    <property type="match status" value="1"/>
</dbReference>
<feature type="chain" id="PRO_5031322941" evidence="2">
    <location>
        <begin position="27"/>
        <end position="630"/>
    </location>
</feature>
<protein>
    <submittedName>
        <fullName evidence="4">Autotransporter-associated beta strand protein</fullName>
    </submittedName>
</protein>
<name>A0A7W9Y3C5_9HYPH</name>
<comment type="caution">
    <text evidence="4">The sequence shown here is derived from an EMBL/GenBank/DDBJ whole genome shotgun (WGS) entry which is preliminary data.</text>
</comment>
<dbReference type="InterPro" id="IPR013425">
    <property type="entry name" value="Autotrns_rpt"/>
</dbReference>
<keyword evidence="5" id="KW-1185">Reference proteome</keyword>
<evidence type="ECO:0000256" key="2">
    <source>
        <dbReference type="SAM" id="SignalP"/>
    </source>
</evidence>
<keyword evidence="1 2" id="KW-0732">Signal</keyword>
<dbReference type="SMART" id="SM00014">
    <property type="entry name" value="acidPPc"/>
    <property type="match status" value="1"/>
</dbReference>
<accession>A0A7W9Y3C5</accession>
<dbReference type="EMBL" id="JACHEG010000001">
    <property type="protein sequence ID" value="MBB6161267.1"/>
    <property type="molecule type" value="Genomic_DNA"/>
</dbReference>
<dbReference type="InterPro" id="IPR011050">
    <property type="entry name" value="Pectin_lyase_fold/virulence"/>
</dbReference>
<dbReference type="PANTHER" id="PTHR14969:SF60">
    <property type="entry name" value="NON-SPECIFIC ACID PHOSPHATASE"/>
    <property type="match status" value="1"/>
</dbReference>
<dbReference type="GO" id="GO:0003993">
    <property type="term" value="F:acid phosphatase activity"/>
    <property type="evidence" value="ECO:0007669"/>
    <property type="project" value="InterPro"/>
</dbReference>
<dbReference type="InterPro" id="IPR000326">
    <property type="entry name" value="PAP2/HPO"/>
</dbReference>
<dbReference type="Proteomes" id="UP000547879">
    <property type="component" value="Unassembled WGS sequence"/>
</dbReference>
<dbReference type="Pfam" id="PF01569">
    <property type="entry name" value="PAP2"/>
    <property type="match status" value="1"/>
</dbReference>
<evidence type="ECO:0000313" key="5">
    <source>
        <dbReference type="Proteomes" id="UP000547879"/>
    </source>
</evidence>
<dbReference type="SUPFAM" id="SSF51126">
    <property type="entry name" value="Pectin lyase-like"/>
    <property type="match status" value="1"/>
</dbReference>
<dbReference type="InterPro" id="IPR036938">
    <property type="entry name" value="PAP2/HPO_sf"/>
</dbReference>
<evidence type="ECO:0000256" key="1">
    <source>
        <dbReference type="ARBA" id="ARBA00022729"/>
    </source>
</evidence>
<sequence length="630" mass="66172">MSISAKFHGATALLTVLLLSPSIVVAETLAAPYVDIGASNKRGDACFATRDTNAAVHVLSGFLEVWTPRSAFVDAGVEAPAKGDCPAVTKSDWDGIPSSATDGTVVNQALHKANIDYVVKITRSRTAEQAFAAYLDDRRGKNASIVDGLGPLADAWREGAKQTTTITDVAADATTVKHDDDGNNRGLGSKADEKAKTAANPDLGLAVDFINMASDDASTEPAKRYFKYARPYRWSSDVVVLPTLEPAKSGKPAEDGGFPSGHTAEAWRDAIAMAYLVPQRYQEMLTRAAAMGDNRIIAGMHSPFDVIGGRVLAVAQVTYNLNRAQNTDLKKQAYDQAQSWLSAKAGVERASELVHFAQSQPVSTDRFADRATNAALIEKTTTYGFPAIHAIDQPARVPKGAEVLLETRLPYLDADQRREVLRTTEIHSGFAVLDDAEGYGRLNLFAAADGYGAFDAMTTVTMAAEKGGFNEIDTWKNDISGKGGLTKRGTGILGLAGTNTYSGGTIIEGGLLAASSQSAFGTGDLKISGGEVAMATGQPLLLGGSFEQADAGKLTLVVEGGKPVVTIKGAAKLGGILVVRLVKDNLPKAGESIDLIKAGAISGSFAKVEIDGAKGDVEYKADSVVLTVGK</sequence>
<dbReference type="CDD" id="cd03397">
    <property type="entry name" value="PAP2_acid_phosphatase"/>
    <property type="match status" value="1"/>
</dbReference>
<organism evidence="4 5">
    <name type="scientific">Rhizobium wenxiniae</name>
    <dbReference type="NCBI Taxonomy" id="1737357"/>
    <lineage>
        <taxon>Bacteria</taxon>
        <taxon>Pseudomonadati</taxon>
        <taxon>Pseudomonadota</taxon>
        <taxon>Alphaproteobacteria</taxon>
        <taxon>Hyphomicrobiales</taxon>
        <taxon>Rhizobiaceae</taxon>
        <taxon>Rhizobium/Agrobacterium group</taxon>
        <taxon>Rhizobium</taxon>
    </lineage>
</organism>
<dbReference type="GO" id="GO:0030288">
    <property type="term" value="C:outer membrane-bounded periplasmic space"/>
    <property type="evidence" value="ECO:0007669"/>
    <property type="project" value="InterPro"/>
</dbReference>
<dbReference type="PANTHER" id="PTHR14969">
    <property type="entry name" value="SPHINGOSINE-1-PHOSPHATE PHOSPHOHYDROLASE"/>
    <property type="match status" value="1"/>
</dbReference>
<dbReference type="InterPro" id="IPR001011">
    <property type="entry name" value="Acid_Pase_classA_bac"/>
</dbReference>
<feature type="domain" description="Phosphatidic acid phosphatase type 2/haloperoxidase" evidence="3">
    <location>
        <begin position="203"/>
        <end position="321"/>
    </location>
</feature>